<evidence type="ECO:0000256" key="8">
    <source>
        <dbReference type="ARBA" id="ARBA00022741"/>
    </source>
</evidence>
<feature type="coiled-coil region" evidence="13">
    <location>
        <begin position="618"/>
        <end position="645"/>
    </location>
</feature>
<dbReference type="Pfam" id="PF18397">
    <property type="entry name" value="IKBKB_SDD"/>
    <property type="match status" value="1"/>
</dbReference>
<dbReference type="PANTHER" id="PTHR22969:SF17">
    <property type="entry name" value="INHIBITOR OF NUCLEAR FACTOR KAPPA-B KINASE SUBUNIT BETA"/>
    <property type="match status" value="1"/>
</dbReference>
<reference evidence="16" key="1">
    <citation type="submission" date="2015-11" db="EMBL/GenBank/DDBJ databases">
        <title>De novo transcriptome assembly of four potential Pierce s Disease insect vectors from Arizona vineyards.</title>
        <authorList>
            <person name="Tassone E.E."/>
        </authorList>
    </citation>
    <scope>NUCLEOTIDE SEQUENCE</scope>
</reference>
<proteinExistence type="predicted"/>
<dbReference type="InterPro" id="IPR008271">
    <property type="entry name" value="Ser/Thr_kinase_AS"/>
</dbReference>
<comment type="subcellular location">
    <subcellularLocation>
        <location evidence="2">Cytoplasm</location>
    </subcellularLocation>
    <subcellularLocation>
        <location evidence="1">Nucleus</location>
    </subcellularLocation>
</comment>
<dbReference type="Gene3D" id="3.10.20.90">
    <property type="entry name" value="Phosphatidylinositol 3-kinase Catalytic Subunit, Chain A, domain 1"/>
    <property type="match status" value="1"/>
</dbReference>
<dbReference type="InterPro" id="IPR051180">
    <property type="entry name" value="IKK"/>
</dbReference>
<evidence type="ECO:0000256" key="13">
    <source>
        <dbReference type="SAM" id="Coils"/>
    </source>
</evidence>
<sequence length="927" mass="104757">MAADDPLYLGPWERDRVLGTGGFGIVTLWKNNNNQEKVAIKKCRWGMDSIMTQNHKERWAREVVIMQRLSHLNVVRAVQVPAELQNLPSDLPLLCMEFCSGGDLRQILNKPENCCGLRETEVRCLLSDIKAAVEYLHSQRITHRDLKPENIVLQEKPDGPMVYKLIDLGYAKELETSSMCCSFVGTMQYLAPEFFTSSGYSSSVDYWSLGLVSHEAITGVRPFLPNASSPVDWMPKVEKKSTNDICIYEVPALKNEIKYSQQLFVENFISQCLREQLEKWLRLALEWNPKKRGRTQPDNKLGIFSLLDEILSQKIVTVFCVSMLANHSYQVDSATAVSTLQLWIERDTRQPVNEQLLLLPSGKQLTQNNMAIDCWNPNEITMLYVFDQTTFSLPYVKVADRVPALVRWLMENPKEALEYHHQKHVWRHAVFFLRQEYELYQLFLEAYAVKMLSLLEQSYELSQQESAVGTEIEHLVAMQKMSSDTLEFDSKCYGRHLGSIPSLAGLGKLMTGWATEMNSTAQRVASYREALNAMRARVQEAHRRTGSLQEYRDPGQNDLVALESWMNEGYKCYDNIRKRKDRTSRYQSLDMARILYNCFKQIDITYRNEGFGTHLKLLMSCEAEIKTLNKALTLLKQQVLKSKQELMRCQYLRQKETWALVKRLANQKEQDSRPPSSMSLNTLIPNALSFSPTLTLPTVSNHQLSPNFVVPPPQRDPSPLPQRESQLPVFVSPLSPSLSSGENITTQSFPLPATTVISVSTPSSSSAPSTTLGTPLTIPTTLTTPTTPLTTLTTPLTTPTTTKNSTTPLTTCTTPLITPNTPLNTPVITPTNTITPLTTTANTNPVTTVTANFDISSQQVPMVHSPAVGGLASMLERSKSHMESDSLIRDNINIRYAMQDTIVSFTQCSNMIANNDFDWSYLETLKQ</sequence>
<feature type="region of interest" description="Disordered" evidence="14">
    <location>
        <begin position="760"/>
        <end position="831"/>
    </location>
</feature>
<evidence type="ECO:0000313" key="16">
    <source>
        <dbReference type="EMBL" id="JAS89454.1"/>
    </source>
</evidence>
<evidence type="ECO:0000259" key="15">
    <source>
        <dbReference type="PROSITE" id="PS50011"/>
    </source>
</evidence>
<keyword evidence="4" id="KW-0963">Cytoplasm</keyword>
<keyword evidence="13" id="KW-0175">Coiled coil</keyword>
<feature type="domain" description="Protein kinase" evidence="15">
    <location>
        <begin position="12"/>
        <end position="304"/>
    </location>
</feature>
<evidence type="ECO:0000256" key="2">
    <source>
        <dbReference type="ARBA" id="ARBA00004496"/>
    </source>
</evidence>
<dbReference type="CDD" id="cd17046">
    <property type="entry name" value="Ubl_IKKA_like"/>
    <property type="match status" value="1"/>
</dbReference>
<dbReference type="PROSITE" id="PS50011">
    <property type="entry name" value="PROTEIN_KINASE_DOM"/>
    <property type="match status" value="1"/>
</dbReference>
<dbReference type="PROSITE" id="PS00108">
    <property type="entry name" value="PROTEIN_KINASE_ST"/>
    <property type="match status" value="1"/>
</dbReference>
<dbReference type="EMBL" id="GECU01018252">
    <property type="protein sequence ID" value="JAS89454.1"/>
    <property type="molecule type" value="Transcribed_RNA"/>
</dbReference>
<dbReference type="GO" id="GO:0008384">
    <property type="term" value="F:IkappaB kinase activity"/>
    <property type="evidence" value="ECO:0007669"/>
    <property type="project" value="UniProtKB-EC"/>
</dbReference>
<keyword evidence="11" id="KW-0539">Nucleus</keyword>
<keyword evidence="8" id="KW-0547">Nucleotide-binding</keyword>
<evidence type="ECO:0000256" key="4">
    <source>
        <dbReference type="ARBA" id="ARBA00022490"/>
    </source>
</evidence>
<dbReference type="EC" id="2.7.11.10" evidence="3"/>
<dbReference type="FunFam" id="1.10.510.10:FF:000147">
    <property type="entry name" value="Inhibitor of nuclear factor kappa-B kinase subunit beta"/>
    <property type="match status" value="1"/>
</dbReference>
<dbReference type="InterPro" id="IPR046375">
    <property type="entry name" value="IKBKB_SDD_sf"/>
</dbReference>
<dbReference type="AlphaFoldDB" id="A0A1B6IRA4"/>
<evidence type="ECO:0000256" key="3">
    <source>
        <dbReference type="ARBA" id="ARBA00012442"/>
    </source>
</evidence>
<dbReference type="InterPro" id="IPR000719">
    <property type="entry name" value="Prot_kinase_dom"/>
</dbReference>
<dbReference type="SMART" id="SM00220">
    <property type="entry name" value="S_TKc"/>
    <property type="match status" value="1"/>
</dbReference>
<dbReference type="Pfam" id="PF00069">
    <property type="entry name" value="Pkinase"/>
    <property type="match status" value="1"/>
</dbReference>
<comment type="catalytic activity">
    <reaction evidence="12">
        <text>L-seryl-[I-kappa-B protein] + ATP = O-phospho-L-seryl-[I-kappa-B protein] + ADP + H(+)</text>
        <dbReference type="Rhea" id="RHEA:19073"/>
        <dbReference type="Rhea" id="RHEA-COMP:13698"/>
        <dbReference type="Rhea" id="RHEA-COMP:13699"/>
        <dbReference type="ChEBI" id="CHEBI:15378"/>
        <dbReference type="ChEBI" id="CHEBI:29999"/>
        <dbReference type="ChEBI" id="CHEBI:30616"/>
        <dbReference type="ChEBI" id="CHEBI:83421"/>
        <dbReference type="ChEBI" id="CHEBI:456216"/>
        <dbReference type="EC" id="2.7.11.10"/>
    </reaction>
</comment>
<keyword evidence="9" id="KW-0418">Kinase</keyword>
<gene>
    <name evidence="16" type="ORF">g.30671</name>
</gene>
<dbReference type="GO" id="GO:0045944">
    <property type="term" value="P:positive regulation of transcription by RNA polymerase II"/>
    <property type="evidence" value="ECO:0007669"/>
    <property type="project" value="TreeGrafter"/>
</dbReference>
<dbReference type="Gene3D" id="1.20.1270.250">
    <property type="match status" value="1"/>
</dbReference>
<keyword evidence="7" id="KW-0808">Transferase</keyword>
<evidence type="ECO:0000256" key="14">
    <source>
        <dbReference type="SAM" id="MobiDB-lite"/>
    </source>
</evidence>
<evidence type="ECO:0000256" key="11">
    <source>
        <dbReference type="ARBA" id="ARBA00023242"/>
    </source>
</evidence>
<dbReference type="InterPro" id="IPR041185">
    <property type="entry name" value="IKBKB_SDD"/>
</dbReference>
<dbReference type="InterPro" id="IPR011009">
    <property type="entry name" value="Kinase-like_dom_sf"/>
</dbReference>
<name>A0A1B6IRA4_9HEMI</name>
<evidence type="ECO:0000256" key="1">
    <source>
        <dbReference type="ARBA" id="ARBA00004123"/>
    </source>
</evidence>
<evidence type="ECO:0000256" key="9">
    <source>
        <dbReference type="ARBA" id="ARBA00022777"/>
    </source>
</evidence>
<dbReference type="GO" id="GO:0005634">
    <property type="term" value="C:nucleus"/>
    <property type="evidence" value="ECO:0007669"/>
    <property type="project" value="UniProtKB-SubCell"/>
</dbReference>
<evidence type="ECO:0000256" key="6">
    <source>
        <dbReference type="ARBA" id="ARBA00022553"/>
    </source>
</evidence>
<evidence type="ECO:0000256" key="7">
    <source>
        <dbReference type="ARBA" id="ARBA00022679"/>
    </source>
</evidence>
<dbReference type="GO" id="GO:0008385">
    <property type="term" value="C:IkappaB kinase complex"/>
    <property type="evidence" value="ECO:0007669"/>
    <property type="project" value="TreeGrafter"/>
</dbReference>
<dbReference type="PANTHER" id="PTHR22969">
    <property type="entry name" value="IKB KINASE"/>
    <property type="match status" value="1"/>
</dbReference>
<accession>A0A1B6IRA4</accession>
<keyword evidence="5" id="KW-0723">Serine/threonine-protein kinase</keyword>
<dbReference type="GO" id="GO:0033209">
    <property type="term" value="P:tumor necrosis factor-mediated signaling pathway"/>
    <property type="evidence" value="ECO:0007669"/>
    <property type="project" value="TreeGrafter"/>
</dbReference>
<dbReference type="GO" id="GO:0005524">
    <property type="term" value="F:ATP binding"/>
    <property type="evidence" value="ECO:0007669"/>
    <property type="project" value="UniProtKB-KW"/>
</dbReference>
<organism evidence="16">
    <name type="scientific">Homalodisca liturata</name>
    <dbReference type="NCBI Taxonomy" id="320908"/>
    <lineage>
        <taxon>Eukaryota</taxon>
        <taxon>Metazoa</taxon>
        <taxon>Ecdysozoa</taxon>
        <taxon>Arthropoda</taxon>
        <taxon>Hexapoda</taxon>
        <taxon>Insecta</taxon>
        <taxon>Pterygota</taxon>
        <taxon>Neoptera</taxon>
        <taxon>Paraneoptera</taxon>
        <taxon>Hemiptera</taxon>
        <taxon>Auchenorrhyncha</taxon>
        <taxon>Membracoidea</taxon>
        <taxon>Cicadellidae</taxon>
        <taxon>Cicadellinae</taxon>
        <taxon>Proconiini</taxon>
        <taxon>Homalodisca</taxon>
    </lineage>
</organism>
<keyword evidence="6" id="KW-0597">Phosphoprotein</keyword>
<protein>
    <recommendedName>
        <fullName evidence="3">IkappaB kinase</fullName>
        <ecNumber evidence="3">2.7.11.10</ecNumber>
    </recommendedName>
</protein>
<evidence type="ECO:0000256" key="5">
    <source>
        <dbReference type="ARBA" id="ARBA00022527"/>
    </source>
</evidence>
<evidence type="ECO:0000256" key="10">
    <source>
        <dbReference type="ARBA" id="ARBA00022840"/>
    </source>
</evidence>
<evidence type="ECO:0000256" key="12">
    <source>
        <dbReference type="ARBA" id="ARBA00048789"/>
    </source>
</evidence>
<dbReference type="Gene3D" id="1.10.510.10">
    <property type="entry name" value="Transferase(Phosphotransferase) domain 1"/>
    <property type="match status" value="1"/>
</dbReference>
<keyword evidence="10" id="KW-0067">ATP-binding</keyword>
<dbReference type="SUPFAM" id="SSF56112">
    <property type="entry name" value="Protein kinase-like (PK-like)"/>
    <property type="match status" value="1"/>
</dbReference>